<dbReference type="PANTHER" id="PTHR38118:SF2">
    <property type="entry name" value="CDP-ALCOHOL PHOSPHATIDYLTRANSFERASE PROTEIN"/>
    <property type="match status" value="1"/>
</dbReference>
<gene>
    <name evidence="4" type="ORF">AAL_07323</name>
</gene>
<evidence type="ECO:0000256" key="2">
    <source>
        <dbReference type="SAM" id="SignalP"/>
    </source>
</evidence>
<name>A0A167XL73_9HYPO</name>
<keyword evidence="5" id="KW-1185">Reference proteome</keyword>
<dbReference type="Pfam" id="PF24808">
    <property type="entry name" value="DUF7707"/>
    <property type="match status" value="2"/>
</dbReference>
<sequence>MPSFRASLAAAAATFFAVAGADYTINPSSVPISIRKGWCQQELSTCPLICQQSEPRTTIVNTCDAVGLFHIPNSSRFSMAEEGLTRSFPQETLQYGCLCGNNLQPNVSEYSLSLPYFICQKYVEQCQAACSSNDCKSDCAEKHPCGAQSPTRANKTTTTATAGASATNDPNAIFTGTPGQSDGGAGKTGSGSMVEVGRTYGLAVVLTGLFAGFALL</sequence>
<keyword evidence="2" id="KW-0732">Signal</keyword>
<dbReference type="EMBL" id="AZGY01000022">
    <property type="protein sequence ID" value="KZZ90222.1"/>
    <property type="molecule type" value="Genomic_DNA"/>
</dbReference>
<dbReference type="Proteomes" id="UP000078544">
    <property type="component" value="Unassembled WGS sequence"/>
</dbReference>
<evidence type="ECO:0000256" key="1">
    <source>
        <dbReference type="SAM" id="MobiDB-lite"/>
    </source>
</evidence>
<evidence type="ECO:0000313" key="4">
    <source>
        <dbReference type="EMBL" id="KZZ90222.1"/>
    </source>
</evidence>
<feature type="chain" id="PRO_5007894412" description="DUF7707 domain-containing protein" evidence="2">
    <location>
        <begin position="22"/>
        <end position="216"/>
    </location>
</feature>
<dbReference type="InterPro" id="IPR056124">
    <property type="entry name" value="DUF7707"/>
</dbReference>
<dbReference type="PANTHER" id="PTHR38118">
    <property type="entry name" value="ANCHORED CELL WALL PROTEIN 11-RELATED"/>
    <property type="match status" value="1"/>
</dbReference>
<feature type="domain" description="DUF7707" evidence="3">
    <location>
        <begin position="90"/>
        <end position="150"/>
    </location>
</feature>
<comment type="caution">
    <text evidence="4">The sequence shown here is derived from an EMBL/GenBank/DDBJ whole genome shotgun (WGS) entry which is preliminary data.</text>
</comment>
<feature type="signal peptide" evidence="2">
    <location>
        <begin position="1"/>
        <end position="21"/>
    </location>
</feature>
<dbReference type="AlphaFoldDB" id="A0A167XL73"/>
<feature type="domain" description="DUF7707" evidence="3">
    <location>
        <begin position="23"/>
        <end position="67"/>
    </location>
</feature>
<feature type="region of interest" description="Disordered" evidence="1">
    <location>
        <begin position="143"/>
        <end position="190"/>
    </location>
</feature>
<evidence type="ECO:0000313" key="5">
    <source>
        <dbReference type="Proteomes" id="UP000078544"/>
    </source>
</evidence>
<accession>A0A167XL73</accession>
<evidence type="ECO:0000259" key="3">
    <source>
        <dbReference type="Pfam" id="PF24808"/>
    </source>
</evidence>
<reference evidence="4 5" key="1">
    <citation type="journal article" date="2016" name="Genome Biol. Evol.">
        <title>Divergent and convergent evolution of fungal pathogenicity.</title>
        <authorList>
            <person name="Shang Y."/>
            <person name="Xiao G."/>
            <person name="Zheng P."/>
            <person name="Cen K."/>
            <person name="Zhan S."/>
            <person name="Wang C."/>
        </authorList>
    </citation>
    <scope>NUCLEOTIDE SEQUENCE [LARGE SCALE GENOMIC DNA]</scope>
    <source>
        <strain evidence="4 5">RCEF 2490</strain>
    </source>
</reference>
<feature type="compositionally biased region" description="Low complexity" evidence="1">
    <location>
        <begin position="151"/>
        <end position="167"/>
    </location>
</feature>
<dbReference type="OrthoDB" id="2439692at2759"/>
<organism evidence="4 5">
    <name type="scientific">Moelleriella libera RCEF 2490</name>
    <dbReference type="NCBI Taxonomy" id="1081109"/>
    <lineage>
        <taxon>Eukaryota</taxon>
        <taxon>Fungi</taxon>
        <taxon>Dikarya</taxon>
        <taxon>Ascomycota</taxon>
        <taxon>Pezizomycotina</taxon>
        <taxon>Sordariomycetes</taxon>
        <taxon>Hypocreomycetidae</taxon>
        <taxon>Hypocreales</taxon>
        <taxon>Clavicipitaceae</taxon>
        <taxon>Moelleriella</taxon>
    </lineage>
</organism>
<protein>
    <recommendedName>
        <fullName evidence="3">DUF7707 domain-containing protein</fullName>
    </recommendedName>
</protein>
<proteinExistence type="predicted"/>